<keyword evidence="12" id="KW-1185">Reference proteome</keyword>
<organism evidence="11 12">
    <name type="scientific">Gnomoniopsis smithogilvyi</name>
    <dbReference type="NCBI Taxonomy" id="1191159"/>
    <lineage>
        <taxon>Eukaryota</taxon>
        <taxon>Fungi</taxon>
        <taxon>Dikarya</taxon>
        <taxon>Ascomycota</taxon>
        <taxon>Pezizomycotina</taxon>
        <taxon>Sordariomycetes</taxon>
        <taxon>Sordariomycetidae</taxon>
        <taxon>Diaporthales</taxon>
        <taxon>Gnomoniaceae</taxon>
        <taxon>Gnomoniopsis</taxon>
    </lineage>
</organism>
<keyword evidence="6" id="KW-0269">Exonuclease</keyword>
<proteinExistence type="inferred from homology"/>
<dbReference type="InterPro" id="IPR045092">
    <property type="entry name" value="Rrp6-like"/>
</dbReference>
<dbReference type="CDD" id="cd06147">
    <property type="entry name" value="Rrp6p_like_exo"/>
    <property type="match status" value="1"/>
</dbReference>
<dbReference type="Proteomes" id="UP001140453">
    <property type="component" value="Unassembled WGS sequence"/>
</dbReference>
<dbReference type="PANTHER" id="PTHR12124">
    <property type="entry name" value="POLYMYOSITIS/SCLERODERMA AUTOANTIGEN-RELATED"/>
    <property type="match status" value="1"/>
</dbReference>
<evidence type="ECO:0000256" key="9">
    <source>
        <dbReference type="SAM" id="MobiDB-lite"/>
    </source>
</evidence>
<dbReference type="InterPro" id="IPR002121">
    <property type="entry name" value="HRDC_dom"/>
</dbReference>
<dbReference type="SUPFAM" id="SSF53098">
    <property type="entry name" value="Ribonuclease H-like"/>
    <property type="match status" value="1"/>
</dbReference>
<evidence type="ECO:0000256" key="5">
    <source>
        <dbReference type="ARBA" id="ARBA00022835"/>
    </source>
</evidence>
<feature type="compositionally biased region" description="Basic and acidic residues" evidence="9">
    <location>
        <begin position="623"/>
        <end position="632"/>
    </location>
</feature>
<evidence type="ECO:0000259" key="10">
    <source>
        <dbReference type="PROSITE" id="PS50967"/>
    </source>
</evidence>
<dbReference type="GO" id="GO:0071038">
    <property type="term" value="P:TRAMP-dependent tRNA surveillance pathway"/>
    <property type="evidence" value="ECO:0007669"/>
    <property type="project" value="TreeGrafter"/>
</dbReference>
<evidence type="ECO:0000256" key="2">
    <source>
        <dbReference type="ARBA" id="ARBA00022552"/>
    </source>
</evidence>
<comment type="caution">
    <text evidence="11">The sequence shown here is derived from an EMBL/GenBank/DDBJ whole genome shotgun (WGS) entry which is preliminary data.</text>
</comment>
<dbReference type="GO" id="GO:0000175">
    <property type="term" value="F:3'-5'-RNA exonuclease activity"/>
    <property type="evidence" value="ECO:0007669"/>
    <property type="project" value="InterPro"/>
</dbReference>
<dbReference type="GO" id="GO:0003727">
    <property type="term" value="F:single-stranded RNA binding"/>
    <property type="evidence" value="ECO:0007669"/>
    <property type="project" value="TreeGrafter"/>
</dbReference>
<keyword evidence="2" id="KW-0698">rRNA processing</keyword>
<dbReference type="GO" id="GO:0071044">
    <property type="term" value="P:histone mRNA catabolic process"/>
    <property type="evidence" value="ECO:0007669"/>
    <property type="project" value="TreeGrafter"/>
</dbReference>
<dbReference type="OrthoDB" id="2250022at2759"/>
<evidence type="ECO:0000256" key="8">
    <source>
        <dbReference type="ARBA" id="ARBA00043957"/>
    </source>
</evidence>
<dbReference type="GO" id="GO:0071037">
    <property type="term" value="P:nuclear polyadenylation-dependent snRNA catabolic process"/>
    <property type="evidence" value="ECO:0007669"/>
    <property type="project" value="TreeGrafter"/>
</dbReference>
<dbReference type="GO" id="GO:0071035">
    <property type="term" value="P:nuclear polyadenylation-dependent rRNA catabolic process"/>
    <property type="evidence" value="ECO:0007669"/>
    <property type="project" value="TreeGrafter"/>
</dbReference>
<keyword evidence="7" id="KW-0539">Nucleus</keyword>
<dbReference type="GO" id="GO:0071040">
    <property type="term" value="P:nuclear polyadenylation-dependent antisense transcript catabolic process"/>
    <property type="evidence" value="ECO:0007669"/>
    <property type="project" value="TreeGrafter"/>
</dbReference>
<dbReference type="EMBL" id="JAPEVB010000005">
    <property type="protein sequence ID" value="KAJ4387715.1"/>
    <property type="molecule type" value="Genomic_DNA"/>
</dbReference>
<evidence type="ECO:0000256" key="4">
    <source>
        <dbReference type="ARBA" id="ARBA00022801"/>
    </source>
</evidence>
<dbReference type="Pfam" id="PF08066">
    <property type="entry name" value="PMC2NT"/>
    <property type="match status" value="1"/>
</dbReference>
<dbReference type="GO" id="GO:0071036">
    <property type="term" value="P:nuclear polyadenylation-dependent snoRNA catabolic process"/>
    <property type="evidence" value="ECO:0007669"/>
    <property type="project" value="TreeGrafter"/>
</dbReference>
<dbReference type="InterPro" id="IPR036397">
    <property type="entry name" value="RNaseH_sf"/>
</dbReference>
<dbReference type="InterPro" id="IPR044876">
    <property type="entry name" value="HRDC_dom_sf"/>
</dbReference>
<keyword evidence="4" id="KW-0378">Hydrolase</keyword>
<dbReference type="InterPro" id="IPR012337">
    <property type="entry name" value="RNaseH-like_sf"/>
</dbReference>
<comment type="similarity">
    <text evidence="8">Belongs to the exosome component 10/RRP6 family.</text>
</comment>
<dbReference type="PROSITE" id="PS50967">
    <property type="entry name" value="HRDC"/>
    <property type="match status" value="1"/>
</dbReference>
<keyword evidence="3" id="KW-0540">Nuclease</keyword>
<dbReference type="Gene3D" id="1.10.150.80">
    <property type="entry name" value="HRDC domain"/>
    <property type="match status" value="1"/>
</dbReference>
<dbReference type="FunFam" id="3.30.420.10:FF:000059">
    <property type="entry name" value="Exosome complex exonuclease Rrp6"/>
    <property type="match status" value="1"/>
</dbReference>
<dbReference type="GO" id="GO:0071039">
    <property type="term" value="P:nuclear polyadenylation-dependent CUT catabolic process"/>
    <property type="evidence" value="ECO:0007669"/>
    <property type="project" value="TreeGrafter"/>
</dbReference>
<keyword evidence="5" id="KW-0271">Exosome</keyword>
<dbReference type="Gene3D" id="3.30.420.10">
    <property type="entry name" value="Ribonuclease H-like superfamily/Ribonuclease H"/>
    <property type="match status" value="1"/>
</dbReference>
<name>A0A9W8YPT7_9PEZI</name>
<evidence type="ECO:0000256" key="6">
    <source>
        <dbReference type="ARBA" id="ARBA00022839"/>
    </source>
</evidence>
<evidence type="ECO:0000256" key="1">
    <source>
        <dbReference type="ARBA" id="ARBA00004123"/>
    </source>
</evidence>
<reference evidence="11" key="1">
    <citation type="submission" date="2022-10" db="EMBL/GenBank/DDBJ databases">
        <title>Tapping the CABI collections for fungal endophytes: first genome assemblies for Collariella, Neodidymelliopsis, Ascochyta clinopodiicola, Didymella pomorum, Didymosphaeria variabile, Neocosmospora piperis and Neocucurbitaria cava.</title>
        <authorList>
            <person name="Hill R."/>
        </authorList>
    </citation>
    <scope>NUCLEOTIDE SEQUENCE</scope>
    <source>
        <strain evidence="11">IMI 355082</strain>
    </source>
</reference>
<dbReference type="SUPFAM" id="SSF47819">
    <property type="entry name" value="HRDC-like"/>
    <property type="match status" value="1"/>
</dbReference>
<dbReference type="Pfam" id="PF01612">
    <property type="entry name" value="DNA_pol_A_exo1"/>
    <property type="match status" value="1"/>
</dbReference>
<feature type="domain" description="HRDC" evidence="10">
    <location>
        <begin position="450"/>
        <end position="531"/>
    </location>
</feature>
<dbReference type="GO" id="GO:0005730">
    <property type="term" value="C:nucleolus"/>
    <property type="evidence" value="ECO:0007669"/>
    <property type="project" value="TreeGrafter"/>
</dbReference>
<accession>A0A9W8YPT7</accession>
<evidence type="ECO:0000313" key="12">
    <source>
        <dbReference type="Proteomes" id="UP001140453"/>
    </source>
</evidence>
<dbReference type="GO" id="GO:0071051">
    <property type="term" value="P:poly(A)-dependent snoRNA 3'-end processing"/>
    <property type="evidence" value="ECO:0007669"/>
    <property type="project" value="TreeGrafter"/>
</dbReference>
<feature type="compositionally biased region" description="Basic and acidic residues" evidence="9">
    <location>
        <begin position="689"/>
        <end position="698"/>
    </location>
</feature>
<evidence type="ECO:0000256" key="7">
    <source>
        <dbReference type="ARBA" id="ARBA00023242"/>
    </source>
</evidence>
<protein>
    <submittedName>
        <fullName evidence="11">Exosome nuclease subunit</fullName>
    </submittedName>
</protein>
<dbReference type="SMART" id="SM00474">
    <property type="entry name" value="35EXOc"/>
    <property type="match status" value="1"/>
</dbReference>
<evidence type="ECO:0000313" key="11">
    <source>
        <dbReference type="EMBL" id="KAJ4387715.1"/>
    </source>
</evidence>
<dbReference type="InterPro" id="IPR049559">
    <property type="entry name" value="Rrp6p-like_exo"/>
</dbReference>
<dbReference type="InterPro" id="IPR002562">
    <property type="entry name" value="3'-5'_exonuclease_dom"/>
</dbReference>
<comment type="subcellular location">
    <subcellularLocation>
        <location evidence="1">Nucleus</location>
    </subcellularLocation>
</comment>
<feature type="compositionally biased region" description="Basic residues" evidence="9">
    <location>
        <begin position="699"/>
        <end position="712"/>
    </location>
</feature>
<dbReference type="InterPro" id="IPR010997">
    <property type="entry name" value="HRDC-like_sf"/>
</dbReference>
<evidence type="ECO:0000256" key="3">
    <source>
        <dbReference type="ARBA" id="ARBA00022722"/>
    </source>
</evidence>
<dbReference type="GO" id="GO:0000467">
    <property type="term" value="P:exonucleolytic trimming to generate mature 3'-end of 5.8S rRNA from tricistronic rRNA transcript (SSU-rRNA, 5.8S rRNA, LSU-rRNA)"/>
    <property type="evidence" value="ECO:0007669"/>
    <property type="project" value="InterPro"/>
</dbReference>
<dbReference type="InterPro" id="IPR012588">
    <property type="entry name" value="Exosome-assoc_fac_Rrp6_N"/>
</dbReference>
<dbReference type="PANTHER" id="PTHR12124:SF47">
    <property type="entry name" value="EXOSOME COMPONENT 10"/>
    <property type="match status" value="1"/>
</dbReference>
<dbReference type="AlphaFoldDB" id="A0A9W8YPT7"/>
<dbReference type="GO" id="GO:0000176">
    <property type="term" value="C:nuclear exosome (RNase complex)"/>
    <property type="evidence" value="ECO:0007669"/>
    <property type="project" value="InterPro"/>
</dbReference>
<feature type="compositionally biased region" description="Acidic residues" evidence="9">
    <location>
        <begin position="734"/>
        <end position="749"/>
    </location>
</feature>
<sequence length="810" mass="91899">MDPSQDFKSLQDAVQASLISTTRTVNRIASEDLTFQRTANPRTGDRLEELSTRLLSVSSELVNAAAKANGQRSVESLEDTEDVDIHWAGIVDVIDGLLEKADTALDEYTGRVKRKIDIPEPPPSKKLKTNDRFEPNWRRANIIKPQNAFEKKVDNFASGPWKPLLTKKPHATVSLEESLSMTDDGKNKNQYKHPYEAEILNLKYPPRTYEKHDPIPYQPIEKAPAVWVDTYEGVLEMLEELKQADEIAVDLEHHDTRSYHGLLSLMQISTREKDWVIDTLRPWRHKLEVLNEVFADPKILKVFHGAFMDIIWLQRDLGLYIVGLFDTYHASVALNYPQKSLAFLLKKFVDFDADKKYQMADWRIRPLTDEMMYYARCDTHYLLYVYDNMRNDLVTRSDPNKPQESLIEYALQRSKETSLDRYSSYVADPDSGDGTRGWINALMRSSIRLDGPQFAVYRAVHKWRDDLARTEDEGPFFIMPQQTLMEIARLLPVDPKALHSILGSRCASIVQRSLSELFEVISKAKKEGETGPSSVEFLRGTLADNSLAAVATRELQQSKKPKPDLPPVEVLRAEKSQLFGDMPISSLWESPSQVAKKETSTLISLPWTTYIQEAMVSSAQLEAEAKAKKQEPDIIPLESTPKAPAPPPEVDNTEFTLRQGRKRKMDDVQAEESDADAGGGAALSQDVIPLHDEETKAQRKERKRAERKAKRTAKAEQKGQKPQRTSKTKRMPAEDDEDEDDEEGEDEAPFDYSNAQSVLHAQRAMMGAPQEGKGKKKAFDPYAARINADGPKPARRMHGEKAGRTFTFKK</sequence>
<dbReference type="Pfam" id="PF00570">
    <property type="entry name" value="HRDC"/>
    <property type="match status" value="1"/>
</dbReference>
<feature type="region of interest" description="Disordered" evidence="9">
    <location>
        <begin position="622"/>
        <end position="810"/>
    </location>
</feature>
<dbReference type="SMART" id="SM00341">
    <property type="entry name" value="HRDC"/>
    <property type="match status" value="1"/>
</dbReference>
<dbReference type="GO" id="GO:0000166">
    <property type="term" value="F:nucleotide binding"/>
    <property type="evidence" value="ECO:0007669"/>
    <property type="project" value="InterPro"/>
</dbReference>
<gene>
    <name evidence="11" type="primary">RRP6</name>
    <name evidence="11" type="ORF">N0V93_008314</name>
</gene>